<organism evidence="2 3">
    <name type="scientific">Aspergillus leporis</name>
    <dbReference type="NCBI Taxonomy" id="41062"/>
    <lineage>
        <taxon>Eukaryota</taxon>
        <taxon>Fungi</taxon>
        <taxon>Dikarya</taxon>
        <taxon>Ascomycota</taxon>
        <taxon>Pezizomycotina</taxon>
        <taxon>Eurotiomycetes</taxon>
        <taxon>Eurotiomycetidae</taxon>
        <taxon>Eurotiales</taxon>
        <taxon>Aspergillaceae</taxon>
        <taxon>Aspergillus</taxon>
        <taxon>Aspergillus subgen. Circumdati</taxon>
    </lineage>
</organism>
<dbReference type="OrthoDB" id="5378502at2759"/>
<keyword evidence="3" id="KW-1185">Reference proteome</keyword>
<feature type="region of interest" description="Disordered" evidence="1">
    <location>
        <begin position="478"/>
        <end position="550"/>
    </location>
</feature>
<proteinExistence type="predicted"/>
<evidence type="ECO:0000313" key="3">
    <source>
        <dbReference type="Proteomes" id="UP000326565"/>
    </source>
</evidence>
<feature type="compositionally biased region" description="Polar residues" evidence="1">
    <location>
        <begin position="521"/>
        <end position="550"/>
    </location>
</feature>
<protein>
    <submittedName>
        <fullName evidence="2">Uncharacterized protein</fullName>
    </submittedName>
</protein>
<sequence>MKLRKSIRPPERYESKNFYSPMSQRPLRPLKPQDAPALIEFNPNLPPAAFPTLNHPHPEIPRTTGVGEEQGSVATSPCQPSGQPDRHGHHGGCMVTNEARVGIEDIPVNQIENHMASNGNMNPVYVQNMAAMAAVGTSSVDIDMDNSDTDDVEHRHEPKYSIRDPKWKDLPPGMQAEIFDNLLQRYTWSTASHLLGLSVQEQDELEEHLSARDNQTKREDLQLVDMRKRQLSALLRIDNSSMHKRDSARFVFRKISRDSTRSLGENTKPDYLACDATDVANARRYLDQHGLDPRYAGEWSNRIITDRLSRGDQGPDRSILKEHLAFGLCTDSATSVRPKDDHTMSLTVDDGTNSTLNKQSFINMVGTASTPSAIELALCRGNLCAAPRWLNQLYQHNIPNYRPAFQENRIVRLRIGAEKAAHVRDAQLTATIQPSRLVRCFPPLDAIYWGPPRPRPPPLRVGVSGNTEVGFNPVMPQMTRPIPNGVSQPLQRTIGGKWSYPTTSSTRLQRRLEASRLETPGSGTQDTQSATSSRDDSQFSPPRQSPENMS</sequence>
<evidence type="ECO:0000313" key="2">
    <source>
        <dbReference type="EMBL" id="KAB8068000.1"/>
    </source>
</evidence>
<dbReference type="EMBL" id="ML732424">
    <property type="protein sequence ID" value="KAB8068000.1"/>
    <property type="molecule type" value="Genomic_DNA"/>
</dbReference>
<accession>A0A5N5WLB4</accession>
<gene>
    <name evidence="2" type="ORF">BDV29DRAFT_76670</name>
</gene>
<feature type="compositionally biased region" description="Polar residues" evidence="1">
    <location>
        <begin position="72"/>
        <end position="82"/>
    </location>
</feature>
<feature type="region of interest" description="Disordered" evidence="1">
    <location>
        <begin position="60"/>
        <end position="90"/>
    </location>
</feature>
<evidence type="ECO:0000256" key="1">
    <source>
        <dbReference type="SAM" id="MobiDB-lite"/>
    </source>
</evidence>
<dbReference type="AlphaFoldDB" id="A0A5N5WLB4"/>
<name>A0A5N5WLB4_9EURO</name>
<dbReference type="Proteomes" id="UP000326565">
    <property type="component" value="Unassembled WGS sequence"/>
</dbReference>
<reference evidence="2 3" key="1">
    <citation type="submission" date="2019-04" db="EMBL/GenBank/DDBJ databases">
        <title>Friends and foes A comparative genomics study of 23 Aspergillus species from section Flavi.</title>
        <authorList>
            <consortium name="DOE Joint Genome Institute"/>
            <person name="Kjaerbolling I."/>
            <person name="Vesth T."/>
            <person name="Frisvad J.C."/>
            <person name="Nybo J.L."/>
            <person name="Theobald S."/>
            <person name="Kildgaard S."/>
            <person name="Isbrandt T."/>
            <person name="Kuo A."/>
            <person name="Sato A."/>
            <person name="Lyhne E.K."/>
            <person name="Kogle M.E."/>
            <person name="Wiebenga A."/>
            <person name="Kun R.S."/>
            <person name="Lubbers R.J."/>
            <person name="Makela M.R."/>
            <person name="Barry K."/>
            <person name="Chovatia M."/>
            <person name="Clum A."/>
            <person name="Daum C."/>
            <person name="Haridas S."/>
            <person name="He G."/>
            <person name="LaButti K."/>
            <person name="Lipzen A."/>
            <person name="Mondo S."/>
            <person name="Riley R."/>
            <person name="Salamov A."/>
            <person name="Simmons B.A."/>
            <person name="Magnuson J.K."/>
            <person name="Henrissat B."/>
            <person name="Mortensen U.H."/>
            <person name="Larsen T.O."/>
            <person name="Devries R.P."/>
            <person name="Grigoriev I.V."/>
            <person name="Machida M."/>
            <person name="Baker S.E."/>
            <person name="Andersen M.R."/>
        </authorList>
    </citation>
    <scope>NUCLEOTIDE SEQUENCE [LARGE SCALE GENOMIC DNA]</scope>
    <source>
        <strain evidence="2 3">CBS 151.66</strain>
    </source>
</reference>
<feature type="region of interest" description="Disordered" evidence="1">
    <location>
        <begin position="1"/>
        <end position="30"/>
    </location>
</feature>